<evidence type="ECO:0000313" key="2">
    <source>
        <dbReference type="Proteomes" id="UP000622552"/>
    </source>
</evidence>
<keyword evidence="2" id="KW-1185">Reference proteome</keyword>
<name>A0A8J7GMT5_9ACTN</name>
<sequence>MKIPLPSSADVGQIEAWVTSRPLRDLVRAFGGAWPTGSLAKILSDLDVFSQGVWDFRAGQERHLARVKDFDPNMTNLIMASCRALGLVDEEAPKNQTYTHFLVLGGLIRACIQRPEYAARLSTQVTTGDVTALGSFRPLTDVERSLATRLGLGEPVTEFDAMDAGMRLAFGLGEPVEVTEHVHRYTSETGPASYTVVAAPSSVPGRRANTADTYRYWAENYSPTGDLLLVTSTAYVPLQHCDALRILGLEYGCGIDTVGLAPTALPFTPANYLQEVRSAIRSMRALHAVLTS</sequence>
<evidence type="ECO:0000313" key="1">
    <source>
        <dbReference type="EMBL" id="MBG6138395.1"/>
    </source>
</evidence>
<reference evidence="1" key="1">
    <citation type="submission" date="2020-11" db="EMBL/GenBank/DDBJ databases">
        <title>Sequencing the genomes of 1000 actinobacteria strains.</title>
        <authorList>
            <person name="Klenk H.-P."/>
        </authorList>
    </citation>
    <scope>NUCLEOTIDE SEQUENCE</scope>
    <source>
        <strain evidence="1">DSM 45356</strain>
    </source>
</reference>
<organism evidence="1 2">
    <name type="scientific">Longispora fulva</name>
    <dbReference type="NCBI Taxonomy" id="619741"/>
    <lineage>
        <taxon>Bacteria</taxon>
        <taxon>Bacillati</taxon>
        <taxon>Actinomycetota</taxon>
        <taxon>Actinomycetes</taxon>
        <taxon>Micromonosporales</taxon>
        <taxon>Micromonosporaceae</taxon>
        <taxon>Longispora</taxon>
    </lineage>
</organism>
<protein>
    <submittedName>
        <fullName evidence="1">Uncharacterized protein</fullName>
    </submittedName>
</protein>
<dbReference type="EMBL" id="JADOUF010000001">
    <property type="protein sequence ID" value="MBG6138395.1"/>
    <property type="molecule type" value="Genomic_DNA"/>
</dbReference>
<dbReference type="Proteomes" id="UP000622552">
    <property type="component" value="Unassembled WGS sequence"/>
</dbReference>
<dbReference type="RefSeq" id="WP_197005158.1">
    <property type="nucleotide sequence ID" value="NZ_BONS01000037.1"/>
</dbReference>
<proteinExistence type="predicted"/>
<comment type="caution">
    <text evidence="1">The sequence shown here is derived from an EMBL/GenBank/DDBJ whole genome shotgun (WGS) entry which is preliminary data.</text>
</comment>
<gene>
    <name evidence="1" type="ORF">IW245_004589</name>
</gene>
<dbReference type="AlphaFoldDB" id="A0A8J7GMT5"/>
<accession>A0A8J7GMT5</accession>